<accession>A0A3Q7EEC1</accession>
<reference evidence="2" key="2">
    <citation type="submission" date="2019-01" db="UniProtKB">
        <authorList>
            <consortium name="EnsemblPlants"/>
        </authorList>
    </citation>
    <scope>IDENTIFICATION</scope>
    <source>
        <strain evidence="2">cv. Heinz 1706</strain>
    </source>
</reference>
<dbReference type="EnsemblPlants" id="Solyc01g058733.1.1">
    <property type="protein sequence ID" value="Solyc01g058733.1.1"/>
    <property type="gene ID" value="Solyc01g058733.1"/>
</dbReference>
<dbReference type="InParanoid" id="A0A3Q7EEC1"/>
<reference evidence="2" key="1">
    <citation type="journal article" date="2012" name="Nature">
        <title>The tomato genome sequence provides insights into fleshy fruit evolution.</title>
        <authorList>
            <consortium name="Tomato Genome Consortium"/>
        </authorList>
    </citation>
    <scope>NUCLEOTIDE SEQUENCE [LARGE SCALE GENOMIC DNA]</scope>
    <source>
        <strain evidence="2">cv. Heinz 1706</strain>
    </source>
</reference>
<evidence type="ECO:0000313" key="2">
    <source>
        <dbReference type="EnsemblPlants" id="Solyc01g058733.1.1"/>
    </source>
</evidence>
<feature type="region of interest" description="Disordered" evidence="1">
    <location>
        <begin position="16"/>
        <end position="48"/>
    </location>
</feature>
<dbReference type="AlphaFoldDB" id="A0A3Q7EEC1"/>
<proteinExistence type="predicted"/>
<organism evidence="2">
    <name type="scientific">Solanum lycopersicum</name>
    <name type="common">Tomato</name>
    <name type="synonym">Lycopersicon esculentum</name>
    <dbReference type="NCBI Taxonomy" id="4081"/>
    <lineage>
        <taxon>Eukaryota</taxon>
        <taxon>Viridiplantae</taxon>
        <taxon>Streptophyta</taxon>
        <taxon>Embryophyta</taxon>
        <taxon>Tracheophyta</taxon>
        <taxon>Spermatophyta</taxon>
        <taxon>Magnoliopsida</taxon>
        <taxon>eudicotyledons</taxon>
        <taxon>Gunneridae</taxon>
        <taxon>Pentapetalae</taxon>
        <taxon>asterids</taxon>
        <taxon>lamiids</taxon>
        <taxon>Solanales</taxon>
        <taxon>Solanaceae</taxon>
        <taxon>Solanoideae</taxon>
        <taxon>Solaneae</taxon>
        <taxon>Solanum</taxon>
        <taxon>Solanum subgen. Lycopersicon</taxon>
    </lineage>
</organism>
<protein>
    <submittedName>
        <fullName evidence="2">Uncharacterized protein</fullName>
    </submittedName>
</protein>
<dbReference type="Proteomes" id="UP000004994">
    <property type="component" value="Chromosome 1"/>
</dbReference>
<evidence type="ECO:0000256" key="1">
    <source>
        <dbReference type="SAM" id="MobiDB-lite"/>
    </source>
</evidence>
<sequence>MGEWFRQAHQEEFSDVLQQKLVQPRRKRDGQINTDLKHKNHNNASDEERNCLEKLHAKSFRCLKNEYSQSNQQKVRLVGDQKSSVSIK</sequence>
<name>A0A3Q7EEC1_SOLLC</name>
<dbReference type="Gramene" id="Solyc01g058733.1.1">
    <property type="protein sequence ID" value="Solyc01g058733.1.1"/>
    <property type="gene ID" value="Solyc01g058733.1"/>
</dbReference>
<keyword evidence="3" id="KW-1185">Reference proteome</keyword>
<evidence type="ECO:0000313" key="3">
    <source>
        <dbReference type="Proteomes" id="UP000004994"/>
    </source>
</evidence>